<keyword evidence="3" id="KW-1185">Reference proteome</keyword>
<dbReference type="EMBL" id="JAJTJA010000012">
    <property type="protein sequence ID" value="KAH8691310.1"/>
    <property type="molecule type" value="Genomic_DNA"/>
</dbReference>
<evidence type="ECO:0000256" key="1">
    <source>
        <dbReference type="SAM" id="Phobius"/>
    </source>
</evidence>
<reference evidence="2" key="1">
    <citation type="submission" date="2021-12" db="EMBL/GenBank/DDBJ databases">
        <title>Convergent genome expansion in fungi linked to evolution of root-endophyte symbiosis.</title>
        <authorList>
            <consortium name="DOE Joint Genome Institute"/>
            <person name="Ke Y.-H."/>
            <person name="Bonito G."/>
            <person name="Liao H.-L."/>
            <person name="Looney B."/>
            <person name="Rojas-Flechas A."/>
            <person name="Nash J."/>
            <person name="Hameed K."/>
            <person name="Schadt C."/>
            <person name="Martin F."/>
            <person name="Crous P.W."/>
            <person name="Miettinen O."/>
            <person name="Magnuson J.K."/>
            <person name="Labbe J."/>
            <person name="Jacobson D."/>
            <person name="Doktycz M.J."/>
            <person name="Veneault-Fourrey C."/>
            <person name="Kuo A."/>
            <person name="Mondo S."/>
            <person name="Calhoun S."/>
            <person name="Riley R."/>
            <person name="Ohm R."/>
            <person name="LaButti K."/>
            <person name="Andreopoulos B."/>
            <person name="Pangilinan J."/>
            <person name="Nolan M."/>
            <person name="Tritt A."/>
            <person name="Clum A."/>
            <person name="Lipzen A."/>
            <person name="Daum C."/>
            <person name="Barry K."/>
            <person name="Grigoriev I.V."/>
            <person name="Vilgalys R."/>
        </authorList>
    </citation>
    <scope>NUCLEOTIDE SEQUENCE</scope>
    <source>
        <strain evidence="2">PMI_201</strain>
    </source>
</reference>
<feature type="transmembrane region" description="Helical" evidence="1">
    <location>
        <begin position="20"/>
        <end position="37"/>
    </location>
</feature>
<accession>A0AAD4PTS4</accession>
<comment type="caution">
    <text evidence="2">The sequence shown here is derived from an EMBL/GenBank/DDBJ whole genome shotgun (WGS) entry which is preliminary data.</text>
</comment>
<keyword evidence="1" id="KW-0812">Transmembrane</keyword>
<gene>
    <name evidence="2" type="ORF">BGW36DRAFT_50269</name>
</gene>
<dbReference type="GeneID" id="70252665"/>
<sequence>MHPLAPNALDMYWSGTRAWLLVPVPAHSILSTMAIVVSRATTRQKREGAASSSTLAAITELVIDTDNNFLAHALGRLCAHASTVSSLGDGSQSAQPTTPPRFLPLQNRARQPITGPSFLPFFFRYYFLSLSLPGYPRLLVGRASSIITEYLRDDK</sequence>
<evidence type="ECO:0000313" key="3">
    <source>
        <dbReference type="Proteomes" id="UP001201262"/>
    </source>
</evidence>
<keyword evidence="1" id="KW-0472">Membrane</keyword>
<name>A0AAD4PTS4_9EURO</name>
<dbReference type="RefSeq" id="XP_046067402.1">
    <property type="nucleotide sequence ID" value="XM_046222378.1"/>
</dbReference>
<keyword evidence="1" id="KW-1133">Transmembrane helix</keyword>
<dbReference type="Proteomes" id="UP001201262">
    <property type="component" value="Unassembled WGS sequence"/>
</dbReference>
<evidence type="ECO:0000313" key="2">
    <source>
        <dbReference type="EMBL" id="KAH8691310.1"/>
    </source>
</evidence>
<protein>
    <submittedName>
        <fullName evidence="2">Uncharacterized protein</fullName>
    </submittedName>
</protein>
<dbReference type="AlphaFoldDB" id="A0AAD4PTS4"/>
<organism evidence="2 3">
    <name type="scientific">Talaromyces proteolyticus</name>
    <dbReference type="NCBI Taxonomy" id="1131652"/>
    <lineage>
        <taxon>Eukaryota</taxon>
        <taxon>Fungi</taxon>
        <taxon>Dikarya</taxon>
        <taxon>Ascomycota</taxon>
        <taxon>Pezizomycotina</taxon>
        <taxon>Eurotiomycetes</taxon>
        <taxon>Eurotiomycetidae</taxon>
        <taxon>Eurotiales</taxon>
        <taxon>Trichocomaceae</taxon>
        <taxon>Talaromyces</taxon>
        <taxon>Talaromyces sect. Bacilispori</taxon>
    </lineage>
</organism>
<proteinExistence type="predicted"/>